<organism evidence="11 12">
    <name type="scientific">Dialister micraerophilus UPII 345-E</name>
    <dbReference type="NCBI Taxonomy" id="910314"/>
    <lineage>
        <taxon>Bacteria</taxon>
        <taxon>Bacillati</taxon>
        <taxon>Bacillota</taxon>
        <taxon>Negativicutes</taxon>
        <taxon>Veillonellales</taxon>
        <taxon>Veillonellaceae</taxon>
        <taxon>Dialister</taxon>
    </lineage>
</organism>
<dbReference type="SMART" id="SM00465">
    <property type="entry name" value="GIYc"/>
    <property type="match status" value="1"/>
</dbReference>
<dbReference type="SMART" id="SM00278">
    <property type="entry name" value="HhH1"/>
    <property type="match status" value="2"/>
</dbReference>
<keyword evidence="4 7" id="KW-0267">Excision nuclease</keyword>
<feature type="domain" description="GIY-YIG" evidence="9">
    <location>
        <begin position="17"/>
        <end position="96"/>
    </location>
</feature>
<dbReference type="AlphaFoldDB" id="E4L8G8"/>
<dbReference type="Gene3D" id="3.30.420.340">
    <property type="entry name" value="UvrC, RNAse H endonuclease domain"/>
    <property type="match status" value="1"/>
</dbReference>
<dbReference type="HAMAP" id="MF_00203">
    <property type="entry name" value="UvrC"/>
    <property type="match status" value="1"/>
</dbReference>
<dbReference type="Pfam" id="PF02151">
    <property type="entry name" value="UVR"/>
    <property type="match status" value="1"/>
</dbReference>
<dbReference type="Gene3D" id="4.10.860.10">
    <property type="entry name" value="UVR domain"/>
    <property type="match status" value="1"/>
</dbReference>
<dbReference type="InterPro" id="IPR010994">
    <property type="entry name" value="RuvA_2-like"/>
</dbReference>
<reference evidence="11 12" key="1">
    <citation type="submission" date="2010-11" db="EMBL/GenBank/DDBJ databases">
        <authorList>
            <person name="Durkin A.S."/>
            <person name="Madupu R."/>
            <person name="Torralba M."/>
            <person name="Gillis M."/>
            <person name="Methe B."/>
            <person name="Sutton G."/>
            <person name="Nelson K.E."/>
        </authorList>
    </citation>
    <scope>NUCLEOTIDE SEQUENCE [LARGE SCALE GENOMIC DNA]</scope>
    <source>
        <strain evidence="11 12">UPII 345-E</strain>
    </source>
</reference>
<keyword evidence="6 7" id="KW-0742">SOS response</keyword>
<dbReference type="InterPro" id="IPR001943">
    <property type="entry name" value="UVR_dom"/>
</dbReference>
<dbReference type="Pfam" id="PF22920">
    <property type="entry name" value="UvrC_RNaseH"/>
    <property type="match status" value="1"/>
</dbReference>
<dbReference type="InterPro" id="IPR050066">
    <property type="entry name" value="UvrABC_protein_C"/>
</dbReference>
<dbReference type="Gene3D" id="3.40.1440.10">
    <property type="entry name" value="GIY-YIG endonuclease"/>
    <property type="match status" value="1"/>
</dbReference>
<dbReference type="InterPro" id="IPR036876">
    <property type="entry name" value="UVR_dom_sf"/>
</dbReference>
<evidence type="ECO:0000256" key="5">
    <source>
        <dbReference type="ARBA" id="ARBA00023204"/>
    </source>
</evidence>
<dbReference type="InterPro" id="IPR035901">
    <property type="entry name" value="GIY-YIG_endonuc_sf"/>
</dbReference>
<dbReference type="NCBIfam" id="TIGR00194">
    <property type="entry name" value="uvrC"/>
    <property type="match status" value="1"/>
</dbReference>
<evidence type="ECO:0000313" key="11">
    <source>
        <dbReference type="EMBL" id="EFR43055.1"/>
    </source>
</evidence>
<dbReference type="GO" id="GO:0009381">
    <property type="term" value="F:excinuclease ABC activity"/>
    <property type="evidence" value="ECO:0007669"/>
    <property type="project" value="UniProtKB-UniRule"/>
</dbReference>
<evidence type="ECO:0000259" key="8">
    <source>
        <dbReference type="PROSITE" id="PS50151"/>
    </source>
</evidence>
<dbReference type="GO" id="GO:0003677">
    <property type="term" value="F:DNA binding"/>
    <property type="evidence" value="ECO:0007669"/>
    <property type="project" value="UniProtKB-UniRule"/>
</dbReference>
<dbReference type="InterPro" id="IPR003583">
    <property type="entry name" value="Hlx-hairpin-Hlx_DNA-bd_motif"/>
</dbReference>
<evidence type="ECO:0000259" key="9">
    <source>
        <dbReference type="PROSITE" id="PS50164"/>
    </source>
</evidence>
<sequence length="617" mass="72077">MIEVNDIIKSKLENLPSSPGVYRWKDKNGKVIYVGKAVNLKNRVKSYVRNDKNKSPKVISMIKHAEDLDITITKNELEALILECNLIKELQPKYNISLRDDKTYPYLKVTVNEKWPRIYITRNIKRTDGARYFGPFTDVSSLRKTLKIVGKYYPIRTCRNMNVTRPCLQYHINLCSAPCCNLVSQEKYNEYVKKLCNIFEGKSYEIIKTLKEKMKEASENLQFEKAAMYRDEINAVKSVQQRQNIVSKEGDFDVIGMARTENYAAFEIFYIRYGRMVGKENFNISGTEDERDESIIAAFLKNFYSSDNINIPKEIIISKIPEDFELIKKWLSGIRHNDVSLIVPERGFKRKLKEMAIVNATKYLSDKKIQWEHQKMREQGALIKLKEILKLPKIPERIECFDISHNQGSETTGSMVVFVNGRPEKKAYRKFKLKTTQGKPDDFKSMAEVMERRYNDKKIGRNPDLIVLDGGKGQLNAAIPLIRKSGVEATVIGLAKRMEEIYLENQTEPIVIDRHDEVLHLLQFVRDESHRFVINYHRQWISKRNRESILDHIEGIGPVRRKNLWAAFRTLDEMKKASVEELQKVKGINKKVAENIYNFFRMKKDEKQQILYNSKND</sequence>
<dbReference type="Pfam" id="PF08459">
    <property type="entry name" value="UvrC_RNaseH_dom"/>
    <property type="match status" value="1"/>
</dbReference>
<dbReference type="PANTHER" id="PTHR30562">
    <property type="entry name" value="UVRC/OXIDOREDUCTASE"/>
    <property type="match status" value="1"/>
</dbReference>
<dbReference type="FunFam" id="4.10.860.10:FF:000002">
    <property type="entry name" value="UvrABC system protein C"/>
    <property type="match status" value="1"/>
</dbReference>
<comment type="subunit">
    <text evidence="7">Interacts with UvrB in an incision complex.</text>
</comment>
<dbReference type="Proteomes" id="UP000004594">
    <property type="component" value="Unassembled WGS sequence"/>
</dbReference>
<dbReference type="NCBIfam" id="NF001824">
    <property type="entry name" value="PRK00558.1-5"/>
    <property type="match status" value="1"/>
</dbReference>
<dbReference type="CDD" id="cd10434">
    <property type="entry name" value="GIY-YIG_UvrC_Cho"/>
    <property type="match status" value="1"/>
</dbReference>
<dbReference type="PROSITE" id="PS50164">
    <property type="entry name" value="GIY_YIG"/>
    <property type="match status" value="1"/>
</dbReference>
<dbReference type="GO" id="GO:0009380">
    <property type="term" value="C:excinuclease repair complex"/>
    <property type="evidence" value="ECO:0007669"/>
    <property type="project" value="InterPro"/>
</dbReference>
<evidence type="ECO:0000256" key="2">
    <source>
        <dbReference type="ARBA" id="ARBA00022763"/>
    </source>
</evidence>
<keyword evidence="2 7" id="KW-0227">DNA damage</keyword>
<keyword evidence="3 7" id="KW-0228">DNA excision</keyword>
<dbReference type="SUPFAM" id="SSF47781">
    <property type="entry name" value="RuvA domain 2-like"/>
    <property type="match status" value="1"/>
</dbReference>
<dbReference type="RefSeq" id="WP_007554465.1">
    <property type="nucleotide sequence ID" value="NZ_AENT01000012.1"/>
</dbReference>
<dbReference type="EMBL" id="AENT01000012">
    <property type="protein sequence ID" value="EFR43055.1"/>
    <property type="molecule type" value="Genomic_DNA"/>
</dbReference>
<evidence type="ECO:0000256" key="3">
    <source>
        <dbReference type="ARBA" id="ARBA00022769"/>
    </source>
</evidence>
<proteinExistence type="inferred from homology"/>
<keyword evidence="5 7" id="KW-0234">DNA repair</keyword>
<comment type="function">
    <text evidence="7">The UvrABC repair system catalyzes the recognition and processing of DNA lesions. UvrC both incises the 5' and 3' sides of the lesion. The N-terminal half is responsible for the 3' incision and the C-terminal half is responsible for the 5' incision.</text>
</comment>
<dbReference type="InterPro" id="IPR004791">
    <property type="entry name" value="UvrC"/>
</dbReference>
<gene>
    <name evidence="7 11" type="primary">uvrC</name>
    <name evidence="11" type="ORF">HMPREF9220_1152</name>
</gene>
<evidence type="ECO:0000256" key="6">
    <source>
        <dbReference type="ARBA" id="ARBA00023236"/>
    </source>
</evidence>
<evidence type="ECO:0000259" key="10">
    <source>
        <dbReference type="PROSITE" id="PS50165"/>
    </source>
</evidence>
<dbReference type="PROSITE" id="PS50165">
    <property type="entry name" value="UVRC"/>
    <property type="match status" value="1"/>
</dbReference>
<dbReference type="SUPFAM" id="SSF46600">
    <property type="entry name" value="C-terminal UvrC-binding domain of UvrB"/>
    <property type="match status" value="1"/>
</dbReference>
<dbReference type="GO" id="GO:0005737">
    <property type="term" value="C:cytoplasm"/>
    <property type="evidence" value="ECO:0007669"/>
    <property type="project" value="UniProtKB-SubCell"/>
</dbReference>
<comment type="caution">
    <text evidence="11">The sequence shown here is derived from an EMBL/GenBank/DDBJ whole genome shotgun (WGS) entry which is preliminary data.</text>
</comment>
<accession>E4L8G8</accession>
<comment type="similarity">
    <text evidence="7">Belongs to the UvrC family.</text>
</comment>
<dbReference type="InterPro" id="IPR001162">
    <property type="entry name" value="UvrC_RNase_H_dom"/>
</dbReference>
<dbReference type="eggNOG" id="COG0322">
    <property type="taxonomic scope" value="Bacteria"/>
</dbReference>
<dbReference type="OrthoDB" id="9804933at2"/>
<dbReference type="SUPFAM" id="SSF82771">
    <property type="entry name" value="GIY-YIG endonuclease"/>
    <property type="match status" value="1"/>
</dbReference>
<comment type="subcellular location">
    <subcellularLocation>
        <location evidence="7">Cytoplasm</location>
    </subcellularLocation>
</comment>
<evidence type="ECO:0000256" key="4">
    <source>
        <dbReference type="ARBA" id="ARBA00022881"/>
    </source>
</evidence>
<feature type="domain" description="UVR" evidence="8">
    <location>
        <begin position="204"/>
        <end position="239"/>
    </location>
</feature>
<dbReference type="InterPro" id="IPR000305">
    <property type="entry name" value="GIY-YIG_endonuc"/>
</dbReference>
<evidence type="ECO:0000313" key="12">
    <source>
        <dbReference type="Proteomes" id="UP000004594"/>
    </source>
</evidence>
<keyword evidence="1 7" id="KW-0963">Cytoplasm</keyword>
<evidence type="ECO:0000256" key="1">
    <source>
        <dbReference type="ARBA" id="ARBA00022490"/>
    </source>
</evidence>
<feature type="domain" description="UvrC family homology region profile" evidence="10">
    <location>
        <begin position="254"/>
        <end position="478"/>
    </location>
</feature>
<dbReference type="PANTHER" id="PTHR30562:SF1">
    <property type="entry name" value="UVRABC SYSTEM PROTEIN C"/>
    <property type="match status" value="1"/>
</dbReference>
<protein>
    <recommendedName>
        <fullName evidence="7">UvrABC system protein C</fullName>
        <shortName evidence="7">Protein UvrC</shortName>
    </recommendedName>
    <alternativeName>
        <fullName evidence="7">Excinuclease ABC subunit C</fullName>
    </alternativeName>
</protein>
<dbReference type="Gene3D" id="1.10.150.20">
    <property type="entry name" value="5' to 3' exonuclease, C-terminal subdomain"/>
    <property type="match status" value="1"/>
</dbReference>
<dbReference type="PROSITE" id="PS50151">
    <property type="entry name" value="UVR"/>
    <property type="match status" value="1"/>
</dbReference>
<name>E4L8G8_9FIRM</name>
<evidence type="ECO:0000256" key="7">
    <source>
        <dbReference type="HAMAP-Rule" id="MF_00203"/>
    </source>
</evidence>
<dbReference type="GO" id="GO:0006289">
    <property type="term" value="P:nucleotide-excision repair"/>
    <property type="evidence" value="ECO:0007669"/>
    <property type="project" value="UniProtKB-UniRule"/>
</dbReference>
<dbReference type="Pfam" id="PF01541">
    <property type="entry name" value="GIY-YIG"/>
    <property type="match status" value="1"/>
</dbReference>
<dbReference type="InterPro" id="IPR038476">
    <property type="entry name" value="UvrC_RNase_H_dom_sf"/>
</dbReference>
<keyword evidence="11" id="KW-0378">Hydrolase</keyword>
<dbReference type="GO" id="GO:0009432">
    <property type="term" value="P:SOS response"/>
    <property type="evidence" value="ECO:0007669"/>
    <property type="project" value="UniProtKB-UniRule"/>
</dbReference>
<dbReference type="Pfam" id="PF14520">
    <property type="entry name" value="HHH_5"/>
    <property type="match status" value="1"/>
</dbReference>
<dbReference type="FunFam" id="3.40.1440.10:FF:000001">
    <property type="entry name" value="UvrABC system protein C"/>
    <property type="match status" value="1"/>
</dbReference>
<dbReference type="InterPro" id="IPR047296">
    <property type="entry name" value="GIY-YIG_UvrC_Cho"/>
</dbReference>